<keyword evidence="6 7" id="KW-0472">Membrane</keyword>
<dbReference type="InterPro" id="IPR003370">
    <property type="entry name" value="Chromate_transpt"/>
</dbReference>
<dbReference type="InterPro" id="IPR052518">
    <property type="entry name" value="CHR_Transporter"/>
</dbReference>
<gene>
    <name evidence="8" type="ORF">SAMN02745975_00842</name>
</gene>
<dbReference type="EMBL" id="FQZV01000009">
    <property type="protein sequence ID" value="SHI89380.1"/>
    <property type="molecule type" value="Genomic_DNA"/>
</dbReference>
<dbReference type="OrthoDB" id="9788907at2"/>
<feature type="transmembrane region" description="Helical" evidence="7">
    <location>
        <begin position="139"/>
        <end position="156"/>
    </location>
</feature>
<protein>
    <submittedName>
        <fullName evidence="8">Chromate transporter</fullName>
    </submittedName>
</protein>
<dbReference type="Proteomes" id="UP000184536">
    <property type="component" value="Unassembled WGS sequence"/>
</dbReference>
<feature type="transmembrane region" description="Helical" evidence="7">
    <location>
        <begin position="168"/>
        <end position="198"/>
    </location>
</feature>
<dbReference type="PANTHER" id="PTHR43663">
    <property type="entry name" value="CHROMATE TRANSPORT PROTEIN-RELATED"/>
    <property type="match status" value="1"/>
</dbReference>
<feature type="transmembrane region" description="Helical" evidence="7">
    <location>
        <begin position="74"/>
        <end position="94"/>
    </location>
</feature>
<dbReference type="AlphaFoldDB" id="A0A1M6EVH2"/>
<evidence type="ECO:0000256" key="7">
    <source>
        <dbReference type="SAM" id="Phobius"/>
    </source>
</evidence>
<feature type="transmembrane region" description="Helical" evidence="7">
    <location>
        <begin position="101"/>
        <end position="127"/>
    </location>
</feature>
<evidence type="ECO:0000256" key="1">
    <source>
        <dbReference type="ARBA" id="ARBA00004651"/>
    </source>
</evidence>
<dbReference type="PANTHER" id="PTHR43663:SF2">
    <property type="entry name" value="CHROMATE TRANSPORT PROTEIN-RELATED"/>
    <property type="match status" value="1"/>
</dbReference>
<feature type="transmembrane region" description="Helical" evidence="7">
    <location>
        <begin position="29"/>
        <end position="54"/>
    </location>
</feature>
<proteinExistence type="inferred from homology"/>
<organism evidence="8 9">
    <name type="scientific">Geosporobacter subterraneus DSM 17957</name>
    <dbReference type="NCBI Taxonomy" id="1121919"/>
    <lineage>
        <taxon>Bacteria</taxon>
        <taxon>Bacillati</taxon>
        <taxon>Bacillota</taxon>
        <taxon>Clostridia</taxon>
        <taxon>Peptostreptococcales</taxon>
        <taxon>Thermotaleaceae</taxon>
        <taxon>Geosporobacter</taxon>
    </lineage>
</organism>
<reference evidence="9" key="1">
    <citation type="submission" date="2016-11" db="EMBL/GenBank/DDBJ databases">
        <authorList>
            <person name="Varghese N."/>
            <person name="Submissions S."/>
        </authorList>
    </citation>
    <scope>NUCLEOTIDE SEQUENCE [LARGE SCALE GENOMIC DNA]</scope>
    <source>
        <strain evidence="9">DSM 17957</strain>
    </source>
</reference>
<keyword evidence="4 7" id="KW-0812">Transmembrane</keyword>
<evidence type="ECO:0000256" key="2">
    <source>
        <dbReference type="ARBA" id="ARBA00005262"/>
    </source>
</evidence>
<dbReference type="RefSeq" id="WP_110940113.1">
    <property type="nucleotide sequence ID" value="NZ_FQZV01000009.1"/>
</dbReference>
<evidence type="ECO:0000313" key="8">
    <source>
        <dbReference type="EMBL" id="SHI89380.1"/>
    </source>
</evidence>
<evidence type="ECO:0000313" key="9">
    <source>
        <dbReference type="Proteomes" id="UP000184536"/>
    </source>
</evidence>
<sequence length="204" mass="22780">MTKKRKSYRIFRNNGVGYSKKGIEAMKDLIKLFSIFFRIGAFTLGGGYAMIPLIQEEIVEKNKWIEEDEFMDVIALSQTIPGALAINSSTYVGYRMFGLKGALLACTATILPSILMILLIAVFFIQFHQMHAVEAAFKGIRPAVVALIVGAVLKLGKNMPRTKRNLFWILGVVVLIAFFRIHPIPIIIGSGLLGFVLFRREQGL</sequence>
<dbReference type="STRING" id="1121919.SAMN02745975_00842"/>
<dbReference type="GO" id="GO:0005886">
    <property type="term" value="C:plasma membrane"/>
    <property type="evidence" value="ECO:0007669"/>
    <property type="project" value="UniProtKB-SubCell"/>
</dbReference>
<evidence type="ECO:0000256" key="3">
    <source>
        <dbReference type="ARBA" id="ARBA00022475"/>
    </source>
</evidence>
<keyword evidence="9" id="KW-1185">Reference proteome</keyword>
<name>A0A1M6EVH2_9FIRM</name>
<comment type="similarity">
    <text evidence="2">Belongs to the chromate ion transporter (CHR) (TC 2.A.51) family.</text>
</comment>
<keyword evidence="3" id="KW-1003">Cell membrane</keyword>
<dbReference type="GO" id="GO:0015109">
    <property type="term" value="F:chromate transmembrane transporter activity"/>
    <property type="evidence" value="ECO:0007669"/>
    <property type="project" value="InterPro"/>
</dbReference>
<evidence type="ECO:0000256" key="6">
    <source>
        <dbReference type="ARBA" id="ARBA00023136"/>
    </source>
</evidence>
<comment type="subcellular location">
    <subcellularLocation>
        <location evidence="1">Cell membrane</location>
        <topology evidence="1">Multi-pass membrane protein</topology>
    </subcellularLocation>
</comment>
<evidence type="ECO:0000256" key="4">
    <source>
        <dbReference type="ARBA" id="ARBA00022692"/>
    </source>
</evidence>
<evidence type="ECO:0000256" key="5">
    <source>
        <dbReference type="ARBA" id="ARBA00022989"/>
    </source>
</evidence>
<dbReference type="Pfam" id="PF02417">
    <property type="entry name" value="Chromate_transp"/>
    <property type="match status" value="1"/>
</dbReference>
<accession>A0A1M6EVH2</accession>
<keyword evidence="5 7" id="KW-1133">Transmembrane helix</keyword>